<dbReference type="Proteomes" id="UP001497482">
    <property type="component" value="Chromosome 19"/>
</dbReference>
<keyword evidence="3" id="KW-1185">Reference proteome</keyword>
<proteinExistence type="predicted"/>
<reference evidence="2 3" key="1">
    <citation type="submission" date="2024-04" db="EMBL/GenBank/DDBJ databases">
        <authorList>
            <person name="Waldvogel A.-M."/>
            <person name="Schoenle A."/>
        </authorList>
    </citation>
    <scope>NUCLEOTIDE SEQUENCE [LARGE SCALE GENOMIC DNA]</scope>
</reference>
<protein>
    <submittedName>
        <fullName evidence="2">Uncharacterized protein</fullName>
    </submittedName>
</protein>
<accession>A0AAV2KSC8</accession>
<evidence type="ECO:0000256" key="1">
    <source>
        <dbReference type="SAM" id="MobiDB-lite"/>
    </source>
</evidence>
<evidence type="ECO:0000313" key="3">
    <source>
        <dbReference type="Proteomes" id="UP001497482"/>
    </source>
</evidence>
<name>A0AAV2KSC8_KNICA</name>
<organism evidence="2 3">
    <name type="scientific">Knipowitschia caucasica</name>
    <name type="common">Caucasian dwarf goby</name>
    <name type="synonym">Pomatoschistus caucasicus</name>
    <dbReference type="NCBI Taxonomy" id="637954"/>
    <lineage>
        <taxon>Eukaryota</taxon>
        <taxon>Metazoa</taxon>
        <taxon>Chordata</taxon>
        <taxon>Craniata</taxon>
        <taxon>Vertebrata</taxon>
        <taxon>Euteleostomi</taxon>
        <taxon>Actinopterygii</taxon>
        <taxon>Neopterygii</taxon>
        <taxon>Teleostei</taxon>
        <taxon>Neoteleostei</taxon>
        <taxon>Acanthomorphata</taxon>
        <taxon>Gobiaria</taxon>
        <taxon>Gobiiformes</taxon>
        <taxon>Gobioidei</taxon>
        <taxon>Gobiidae</taxon>
        <taxon>Gobiinae</taxon>
        <taxon>Knipowitschia</taxon>
    </lineage>
</organism>
<dbReference type="EMBL" id="OZ035841">
    <property type="protein sequence ID" value="CAL1590229.1"/>
    <property type="molecule type" value="Genomic_DNA"/>
</dbReference>
<gene>
    <name evidence="2" type="ORF">KC01_LOCUS19768</name>
</gene>
<evidence type="ECO:0000313" key="2">
    <source>
        <dbReference type="EMBL" id="CAL1590229.1"/>
    </source>
</evidence>
<feature type="compositionally biased region" description="Low complexity" evidence="1">
    <location>
        <begin position="35"/>
        <end position="44"/>
    </location>
</feature>
<feature type="region of interest" description="Disordered" evidence="1">
    <location>
        <begin position="35"/>
        <end position="67"/>
    </location>
</feature>
<dbReference type="AlphaFoldDB" id="A0AAV2KSC8"/>
<sequence>MCVRQTHRIEDALLARAFVTLECDTSSLSNIATTAARPKPTAAAEVSDYLRGTDSGPGPERQEQEVPPIVVSGKSICAGCLHVLRSSGNSLTTKKGRGIMRLATH</sequence>